<name>A0ACC0YAT0_9ROSI</name>
<dbReference type="EMBL" id="CM047742">
    <property type="protein sequence ID" value="KAJ0033936.1"/>
    <property type="molecule type" value="Genomic_DNA"/>
</dbReference>
<dbReference type="Proteomes" id="UP001163603">
    <property type="component" value="Chromosome 7"/>
</dbReference>
<reference evidence="2" key="1">
    <citation type="journal article" date="2023" name="G3 (Bethesda)">
        <title>Genome assembly and association tests identify interacting loci associated with vigor, precocity, and sex in interspecific pistachio rootstocks.</title>
        <authorList>
            <person name="Palmer W."/>
            <person name="Jacygrad E."/>
            <person name="Sagayaradj S."/>
            <person name="Cavanaugh K."/>
            <person name="Han R."/>
            <person name="Bertier L."/>
            <person name="Beede B."/>
            <person name="Kafkas S."/>
            <person name="Golino D."/>
            <person name="Preece J."/>
            <person name="Michelmore R."/>
        </authorList>
    </citation>
    <scope>NUCLEOTIDE SEQUENCE [LARGE SCALE GENOMIC DNA]</scope>
</reference>
<comment type="caution">
    <text evidence="1">The sequence shown here is derived from an EMBL/GenBank/DDBJ whole genome shotgun (WGS) entry which is preliminary data.</text>
</comment>
<evidence type="ECO:0000313" key="1">
    <source>
        <dbReference type="EMBL" id="KAJ0033936.1"/>
    </source>
</evidence>
<protein>
    <submittedName>
        <fullName evidence="1">Uncharacterized protein</fullName>
    </submittedName>
</protein>
<organism evidence="1 2">
    <name type="scientific">Pistacia integerrima</name>
    <dbReference type="NCBI Taxonomy" id="434235"/>
    <lineage>
        <taxon>Eukaryota</taxon>
        <taxon>Viridiplantae</taxon>
        <taxon>Streptophyta</taxon>
        <taxon>Embryophyta</taxon>
        <taxon>Tracheophyta</taxon>
        <taxon>Spermatophyta</taxon>
        <taxon>Magnoliopsida</taxon>
        <taxon>eudicotyledons</taxon>
        <taxon>Gunneridae</taxon>
        <taxon>Pentapetalae</taxon>
        <taxon>rosids</taxon>
        <taxon>malvids</taxon>
        <taxon>Sapindales</taxon>
        <taxon>Anacardiaceae</taxon>
        <taxon>Pistacia</taxon>
    </lineage>
</organism>
<gene>
    <name evidence="1" type="ORF">Pint_25409</name>
</gene>
<sequence length="339" mass="37893">MKFLQCVFCSCILLLMTWHLALAVADSMMYKIPENKAASNCEITVDQSGHGSFSSIQSAINAIPSNNSRWICISIKAGIYREKVKIPYDRPYIILKGEGQRTTHVIWGDHQSVAESPTFTSAADNVVVKEINFVNSYNSPNGRNKNPRTPAVAAMIAGDKNSFYQCGFSGVQDTLWDDQGRHYFDHCTIEGAVDFIFGTGQSIYQSCVIHVLGEALETGFSGYITAQGRTNPNDANGFVFKNCRVYGTGSALLGRAWRGYARVIFYDSELREVVSPEGWNAWNFRGHENQLTFVEYGCYGKGADTAGRVKWVKYSLENMRELVSINFIDNEGWLRKQPS</sequence>
<evidence type="ECO:0000313" key="2">
    <source>
        <dbReference type="Proteomes" id="UP001163603"/>
    </source>
</evidence>
<accession>A0ACC0YAT0</accession>
<proteinExistence type="predicted"/>
<keyword evidence="2" id="KW-1185">Reference proteome</keyword>